<reference evidence="2" key="2">
    <citation type="submission" date="2020-07" db="EMBL/GenBank/DDBJ databases">
        <authorList>
            <person name="Vera ALvarez R."/>
            <person name="Arias-Moreno D.M."/>
            <person name="Jimenez-Jacinto V."/>
            <person name="Jimenez-Bremont J.F."/>
            <person name="Swaminathan K."/>
            <person name="Moose S.P."/>
            <person name="Guerrero-Gonzalez M.L."/>
            <person name="Marino-Ramirez L."/>
            <person name="Landsman D."/>
            <person name="Rodriguez-Kessler M."/>
            <person name="Delgado-Sanchez P."/>
        </authorList>
    </citation>
    <scope>NUCLEOTIDE SEQUENCE</scope>
    <source>
        <tissue evidence="2">Cladode</tissue>
    </source>
</reference>
<reference evidence="2" key="1">
    <citation type="journal article" date="2013" name="J. Plant Res.">
        <title>Effect of fungi and light on seed germination of three Opuntia species from semiarid lands of central Mexico.</title>
        <authorList>
            <person name="Delgado-Sanchez P."/>
            <person name="Jimenez-Bremont J.F."/>
            <person name="Guerrero-Gonzalez Mde L."/>
            <person name="Flores J."/>
        </authorList>
    </citation>
    <scope>NUCLEOTIDE SEQUENCE</scope>
    <source>
        <tissue evidence="2">Cladode</tissue>
    </source>
</reference>
<dbReference type="Gene3D" id="3.10.450.50">
    <property type="match status" value="1"/>
</dbReference>
<sequence length="284" mass="32440">MSIQGLTNTCAKPNPKIFNYNSICKSNFNGICRIKFRVCAKTKGFEAKFANPKSSTGTYDKFSAPVKPIGPMTPSSSPKQSEEDEERQNYHLNMGYAIRSLREEFPELFDRDLSFDIYRDDIVFTDPRNTVVGIENYKSIFWALRFQGRIFFKDLWLDILRVQQPVENVIVVRWTVHGIPRVPWEAQGRFDGISEYKLDKNGKIYEHKVDNIALNSPTKFQMLSVEDLIESLGCSSATKPTCFEFSWSSSKFVPLVEKMKSAKRHLTSALGLTDRNNAGTSEES</sequence>
<name>A0A7C9F640_OPUST</name>
<dbReference type="EMBL" id="GISG01255109">
    <property type="protein sequence ID" value="MBA4672404.1"/>
    <property type="molecule type" value="Transcribed_RNA"/>
</dbReference>
<dbReference type="SUPFAM" id="SSF54427">
    <property type="entry name" value="NTF2-like"/>
    <property type="match status" value="1"/>
</dbReference>
<dbReference type="InterPro" id="IPR032710">
    <property type="entry name" value="NTF2-like_dom_sf"/>
</dbReference>
<dbReference type="PANTHER" id="PTHR31094">
    <property type="entry name" value="RIKEN CDNA 2310061I04 GENE"/>
    <property type="match status" value="1"/>
</dbReference>
<feature type="region of interest" description="Disordered" evidence="1">
    <location>
        <begin position="64"/>
        <end position="86"/>
    </location>
</feature>
<evidence type="ECO:0000256" key="1">
    <source>
        <dbReference type="SAM" id="MobiDB-lite"/>
    </source>
</evidence>
<organism evidence="2">
    <name type="scientific">Opuntia streptacantha</name>
    <name type="common">Prickly pear cactus</name>
    <name type="synonym">Opuntia cardona</name>
    <dbReference type="NCBI Taxonomy" id="393608"/>
    <lineage>
        <taxon>Eukaryota</taxon>
        <taxon>Viridiplantae</taxon>
        <taxon>Streptophyta</taxon>
        <taxon>Embryophyta</taxon>
        <taxon>Tracheophyta</taxon>
        <taxon>Spermatophyta</taxon>
        <taxon>Magnoliopsida</taxon>
        <taxon>eudicotyledons</taxon>
        <taxon>Gunneridae</taxon>
        <taxon>Pentapetalae</taxon>
        <taxon>Caryophyllales</taxon>
        <taxon>Cactineae</taxon>
        <taxon>Cactaceae</taxon>
        <taxon>Opuntioideae</taxon>
        <taxon>Opuntia</taxon>
    </lineage>
</organism>
<evidence type="ECO:0000313" key="2">
    <source>
        <dbReference type="EMBL" id="MBA4672404.1"/>
    </source>
</evidence>
<proteinExistence type="predicted"/>
<dbReference type="InterPro" id="IPR018790">
    <property type="entry name" value="DUF2358"/>
</dbReference>
<dbReference type="AlphaFoldDB" id="A0A7C9F640"/>
<dbReference type="Pfam" id="PF10184">
    <property type="entry name" value="DUF2358"/>
    <property type="match status" value="1"/>
</dbReference>
<accession>A0A7C9F640</accession>
<dbReference type="PANTHER" id="PTHR31094:SF2">
    <property type="entry name" value="RIKEN CDNA 2310061I04 GENE"/>
    <property type="match status" value="1"/>
</dbReference>
<protein>
    <submittedName>
        <fullName evidence="2">Uncharacterized protein</fullName>
    </submittedName>
</protein>